<evidence type="ECO:0000256" key="2">
    <source>
        <dbReference type="SAM" id="Phobius"/>
    </source>
</evidence>
<dbReference type="OrthoDB" id="3692311at2759"/>
<keyword evidence="2" id="KW-1133">Transmembrane helix</keyword>
<dbReference type="EMBL" id="KN832870">
    <property type="protein sequence ID" value="KIN07153.1"/>
    <property type="molecule type" value="Genomic_DNA"/>
</dbReference>
<sequence>MESHERGRFLTSPTGHQLGPDGLGGLAETHETSPFLAAVVGQQPRQQQSGKAADGVEAVFASPDLEKPRKSYATPRAWNWPDISGRVHEFPMSPTISIFPDIVLVLISLLFLCFAIMALCSRNRPTGDDFGAIMEEAMRLGLTIFPIIFAAIVGRALKRIGRYRAERGVRLLTLWPIMNTKTIFDAVFSQWDLRRLTITSVLLGILFALSPVGGQASLRIVYVTNDTSTTPGNLRYMDTGPLGHLYTHSTIVDSNDLEANASGLLSSMSAVYPAALMQAVDTKLSPRDSWGNPKIPRLELLDASLADPDGWIELPYITAVESWSSLFGLPIADLPSDGVTEFTVETTYVVLSTLLVNSTIQPGIIGMRLECPDCVSQDGFNPDGDIRLYQFLGPPCPPVNATELANSNTGAQNLTFTQHTGGGAVVATGQVTQQHVETAIREIANSSTSSPSEAFIANASVLPIIAQTFNGPLPQFVDFKTVDPVGLTQRATILLNTAIQVFLSPWGFAGDLPSSNMSIYGLPHSPADGMNVTIAANNISVDTLYN</sequence>
<reference evidence="4" key="2">
    <citation type="submission" date="2015-01" db="EMBL/GenBank/DDBJ databases">
        <title>Evolutionary Origins and Diversification of the Mycorrhizal Mutualists.</title>
        <authorList>
            <consortium name="DOE Joint Genome Institute"/>
            <consortium name="Mycorrhizal Genomics Consortium"/>
            <person name="Kohler A."/>
            <person name="Kuo A."/>
            <person name="Nagy L.G."/>
            <person name="Floudas D."/>
            <person name="Copeland A."/>
            <person name="Barry K.W."/>
            <person name="Cichocki N."/>
            <person name="Veneault-Fourrey C."/>
            <person name="LaButti K."/>
            <person name="Lindquist E.A."/>
            <person name="Lipzen A."/>
            <person name="Lundell T."/>
            <person name="Morin E."/>
            <person name="Murat C."/>
            <person name="Riley R."/>
            <person name="Ohm R."/>
            <person name="Sun H."/>
            <person name="Tunlid A."/>
            <person name="Henrissat B."/>
            <person name="Grigoriev I.V."/>
            <person name="Hibbett D.S."/>
            <person name="Martin F."/>
        </authorList>
    </citation>
    <scope>NUCLEOTIDE SEQUENCE [LARGE SCALE GENOMIC DNA]</scope>
    <source>
        <strain evidence="4">Zn</strain>
    </source>
</reference>
<gene>
    <name evidence="3" type="ORF">OIDMADRAFT_47060</name>
</gene>
<dbReference type="HOGENOM" id="CLU_498835_0_0_1"/>
<name>A0A0C3DYK3_OIDMZ</name>
<feature type="transmembrane region" description="Helical" evidence="2">
    <location>
        <begin position="137"/>
        <end position="157"/>
    </location>
</feature>
<protein>
    <submittedName>
        <fullName evidence="3">Uncharacterized protein</fullName>
    </submittedName>
</protein>
<keyword evidence="2" id="KW-0472">Membrane</keyword>
<feature type="transmembrane region" description="Helical" evidence="2">
    <location>
        <begin position="96"/>
        <end position="117"/>
    </location>
</feature>
<evidence type="ECO:0000313" key="4">
    <source>
        <dbReference type="Proteomes" id="UP000054321"/>
    </source>
</evidence>
<feature type="transmembrane region" description="Helical" evidence="2">
    <location>
        <begin position="196"/>
        <end position="214"/>
    </location>
</feature>
<dbReference type="InParanoid" id="A0A0C3DYK3"/>
<feature type="region of interest" description="Disordered" evidence="1">
    <location>
        <begin position="1"/>
        <end position="27"/>
    </location>
</feature>
<proteinExistence type="predicted"/>
<evidence type="ECO:0000256" key="1">
    <source>
        <dbReference type="SAM" id="MobiDB-lite"/>
    </source>
</evidence>
<organism evidence="3 4">
    <name type="scientific">Oidiodendron maius (strain Zn)</name>
    <dbReference type="NCBI Taxonomy" id="913774"/>
    <lineage>
        <taxon>Eukaryota</taxon>
        <taxon>Fungi</taxon>
        <taxon>Dikarya</taxon>
        <taxon>Ascomycota</taxon>
        <taxon>Pezizomycotina</taxon>
        <taxon>Leotiomycetes</taxon>
        <taxon>Leotiomycetes incertae sedis</taxon>
        <taxon>Myxotrichaceae</taxon>
        <taxon>Oidiodendron</taxon>
    </lineage>
</organism>
<dbReference type="AlphaFoldDB" id="A0A0C3DYK3"/>
<dbReference type="STRING" id="913774.A0A0C3DYK3"/>
<keyword evidence="4" id="KW-1185">Reference proteome</keyword>
<keyword evidence="2" id="KW-0812">Transmembrane</keyword>
<reference evidence="3 4" key="1">
    <citation type="submission" date="2014-04" db="EMBL/GenBank/DDBJ databases">
        <authorList>
            <consortium name="DOE Joint Genome Institute"/>
            <person name="Kuo A."/>
            <person name="Martino E."/>
            <person name="Perotto S."/>
            <person name="Kohler A."/>
            <person name="Nagy L.G."/>
            <person name="Floudas D."/>
            <person name="Copeland A."/>
            <person name="Barry K.W."/>
            <person name="Cichocki N."/>
            <person name="Veneault-Fourrey C."/>
            <person name="LaButti K."/>
            <person name="Lindquist E.A."/>
            <person name="Lipzen A."/>
            <person name="Lundell T."/>
            <person name="Morin E."/>
            <person name="Murat C."/>
            <person name="Sun H."/>
            <person name="Tunlid A."/>
            <person name="Henrissat B."/>
            <person name="Grigoriev I.V."/>
            <person name="Hibbett D.S."/>
            <person name="Martin F."/>
            <person name="Nordberg H.P."/>
            <person name="Cantor M.N."/>
            <person name="Hua S.X."/>
        </authorList>
    </citation>
    <scope>NUCLEOTIDE SEQUENCE [LARGE SCALE GENOMIC DNA]</scope>
    <source>
        <strain evidence="3 4">Zn</strain>
    </source>
</reference>
<dbReference type="Proteomes" id="UP000054321">
    <property type="component" value="Unassembled WGS sequence"/>
</dbReference>
<evidence type="ECO:0000313" key="3">
    <source>
        <dbReference type="EMBL" id="KIN07153.1"/>
    </source>
</evidence>
<accession>A0A0C3DYK3</accession>